<comment type="similarity">
    <text evidence="1">Belongs to the TolB family.</text>
</comment>
<dbReference type="Pfam" id="PF12566">
    <property type="entry name" value="DUF3748"/>
    <property type="match status" value="1"/>
</dbReference>
<protein>
    <submittedName>
        <fullName evidence="2">Uncharacterized protein YidR</fullName>
    </submittedName>
</protein>
<dbReference type="Gene3D" id="2.120.10.30">
    <property type="entry name" value="TolB, C-terminal domain"/>
    <property type="match status" value="1"/>
</dbReference>
<sequence length="454" mass="50615">MFRYLLFIMILFLAGCNNKSGEIQISNDYTKNFDLDGRHNFSPDDQWLVYDTRPTEGGIAACKTIERINIETGEVKVIYSIDSHIYGPGVGAASFSPVENKVIFIHGLLNSSAARPYEHWRRTGVIVDVDNPNVPIFMDARDVTPPFTPGALRGGTHDHEWSGDGAWIAFTYNDEIMKALQDKTGEPWNLRTIGVSKPIGPVKVDHQPGGENVDGLWYSVLVVRVVPHPKPGSDEVSHAAGDSWIGTHGYQTPDKKWQRARAFLGTVQNSKGKSVDEIFVVDIPEKIDQPGKYGPLEGTTTSFPMPPKGTVQRRLTFTAETKYPGCLGTLRCSEDGKYIAYRQKDKNGIIQVFFISPLDGDSVQVTHHASNVQSDVRWSPDGKFIYYVWENSIIKCNVSHGNEFGQFTKLTERSLKPPVNVVLSHDGKTIAFNREAKSKDGKEVIKQIYKISVN</sequence>
<dbReference type="PANTHER" id="PTHR36842">
    <property type="entry name" value="PROTEIN TOLB HOMOLOG"/>
    <property type="match status" value="1"/>
</dbReference>
<evidence type="ECO:0000256" key="1">
    <source>
        <dbReference type="ARBA" id="ARBA00009820"/>
    </source>
</evidence>
<evidence type="ECO:0000313" key="2">
    <source>
        <dbReference type="EMBL" id="VAX27511.1"/>
    </source>
</evidence>
<reference evidence="2" key="1">
    <citation type="submission" date="2018-06" db="EMBL/GenBank/DDBJ databases">
        <authorList>
            <person name="Zhirakovskaya E."/>
        </authorList>
    </citation>
    <scope>NUCLEOTIDE SEQUENCE</scope>
</reference>
<dbReference type="InterPro" id="IPR011042">
    <property type="entry name" value="6-blade_b-propeller_TolB-like"/>
</dbReference>
<dbReference type="SUPFAM" id="SSF82171">
    <property type="entry name" value="DPP6 N-terminal domain-like"/>
    <property type="match status" value="1"/>
</dbReference>
<dbReference type="PANTHER" id="PTHR36842:SF1">
    <property type="entry name" value="PROTEIN TOLB"/>
    <property type="match status" value="1"/>
</dbReference>
<organism evidence="2">
    <name type="scientific">hydrothermal vent metagenome</name>
    <dbReference type="NCBI Taxonomy" id="652676"/>
    <lineage>
        <taxon>unclassified sequences</taxon>
        <taxon>metagenomes</taxon>
        <taxon>ecological metagenomes</taxon>
    </lineage>
</organism>
<dbReference type="InterPro" id="IPR022223">
    <property type="entry name" value="DUF3748"/>
</dbReference>
<dbReference type="EMBL" id="UOGD01000386">
    <property type="protein sequence ID" value="VAX27511.1"/>
    <property type="molecule type" value="Genomic_DNA"/>
</dbReference>
<proteinExistence type="inferred from homology"/>
<accession>A0A3B1CLY7</accession>
<gene>
    <name evidence="2" type="ORF">MNBD_IGNAVI01-1398</name>
</gene>
<dbReference type="Pfam" id="PF07676">
    <property type="entry name" value="PD40"/>
    <property type="match status" value="1"/>
</dbReference>
<dbReference type="InterPro" id="IPR011659">
    <property type="entry name" value="WD40"/>
</dbReference>
<dbReference type="AlphaFoldDB" id="A0A3B1CLY7"/>
<name>A0A3B1CLY7_9ZZZZ</name>
<dbReference type="PROSITE" id="PS51257">
    <property type="entry name" value="PROKAR_LIPOPROTEIN"/>
    <property type="match status" value="1"/>
</dbReference>